<evidence type="ECO:0000313" key="2">
    <source>
        <dbReference type="Proteomes" id="UP000789901"/>
    </source>
</evidence>
<protein>
    <submittedName>
        <fullName evidence="1">31622_t:CDS:1</fullName>
    </submittedName>
</protein>
<sequence length="66" mass="8266">RMHFQEQFRKKKIVLNEEVCQKFYKPLKEKNKEQYSYKDIWNRIYSNQKMGAKKHKKFLEPLQVCI</sequence>
<comment type="caution">
    <text evidence="1">The sequence shown here is derived from an EMBL/GenBank/DDBJ whole genome shotgun (WGS) entry which is preliminary data.</text>
</comment>
<gene>
    <name evidence="1" type="ORF">GMARGA_LOCUS22243</name>
</gene>
<feature type="non-terminal residue" evidence="1">
    <location>
        <position position="1"/>
    </location>
</feature>
<keyword evidence="2" id="KW-1185">Reference proteome</keyword>
<organism evidence="1 2">
    <name type="scientific">Gigaspora margarita</name>
    <dbReference type="NCBI Taxonomy" id="4874"/>
    <lineage>
        <taxon>Eukaryota</taxon>
        <taxon>Fungi</taxon>
        <taxon>Fungi incertae sedis</taxon>
        <taxon>Mucoromycota</taxon>
        <taxon>Glomeromycotina</taxon>
        <taxon>Glomeromycetes</taxon>
        <taxon>Diversisporales</taxon>
        <taxon>Gigasporaceae</taxon>
        <taxon>Gigaspora</taxon>
    </lineage>
</organism>
<evidence type="ECO:0000313" key="1">
    <source>
        <dbReference type="EMBL" id="CAG8796683.1"/>
    </source>
</evidence>
<dbReference type="EMBL" id="CAJVQB010021290">
    <property type="protein sequence ID" value="CAG8796683.1"/>
    <property type="molecule type" value="Genomic_DNA"/>
</dbReference>
<accession>A0ABN7VSN6</accession>
<dbReference type="Proteomes" id="UP000789901">
    <property type="component" value="Unassembled WGS sequence"/>
</dbReference>
<name>A0ABN7VSN6_GIGMA</name>
<proteinExistence type="predicted"/>
<reference evidence="1 2" key="1">
    <citation type="submission" date="2021-06" db="EMBL/GenBank/DDBJ databases">
        <authorList>
            <person name="Kallberg Y."/>
            <person name="Tangrot J."/>
            <person name="Rosling A."/>
        </authorList>
    </citation>
    <scope>NUCLEOTIDE SEQUENCE [LARGE SCALE GENOMIC DNA]</scope>
    <source>
        <strain evidence="1 2">120-4 pot B 10/14</strain>
    </source>
</reference>